<comment type="subcellular location">
    <subcellularLocation>
        <location evidence="1">Membrane</location>
        <topology evidence="1">Single-pass membrane protein</topology>
    </subcellularLocation>
</comment>
<keyword evidence="7" id="KW-0325">Glycoprotein</keyword>
<dbReference type="InterPro" id="IPR002126">
    <property type="entry name" value="Cadherin-like_dom"/>
</dbReference>
<protein>
    <recommendedName>
        <fullName evidence="9">Cadherin domain-containing protein</fullName>
    </recommendedName>
</protein>
<evidence type="ECO:0000256" key="3">
    <source>
        <dbReference type="ARBA" id="ARBA00022737"/>
    </source>
</evidence>
<dbReference type="EMBL" id="JBJKFK010006907">
    <property type="protein sequence ID" value="KAL3307620.1"/>
    <property type="molecule type" value="Genomic_DNA"/>
</dbReference>
<keyword evidence="4 8" id="KW-0106">Calcium</keyword>
<evidence type="ECO:0000256" key="8">
    <source>
        <dbReference type="PROSITE-ProRule" id="PRU00043"/>
    </source>
</evidence>
<reference evidence="10 11" key="1">
    <citation type="submission" date="2024-11" db="EMBL/GenBank/DDBJ databases">
        <title>Adaptive evolution of stress response genes in parasites aligns with host niche diversity.</title>
        <authorList>
            <person name="Hahn C."/>
            <person name="Resl P."/>
        </authorList>
    </citation>
    <scope>NUCLEOTIDE SEQUENCE [LARGE SCALE GENOMIC DNA]</scope>
    <source>
        <strain evidence="10">EGGRZ-B1_66</strain>
        <tissue evidence="10">Body</tissue>
    </source>
</reference>
<accession>A0ABD2PJJ7</accession>
<dbReference type="InterPro" id="IPR050174">
    <property type="entry name" value="Protocadherin/Cadherin-CA"/>
</dbReference>
<evidence type="ECO:0000259" key="9">
    <source>
        <dbReference type="PROSITE" id="PS50268"/>
    </source>
</evidence>
<dbReference type="Gene3D" id="2.60.40.60">
    <property type="entry name" value="Cadherins"/>
    <property type="match status" value="1"/>
</dbReference>
<dbReference type="Proteomes" id="UP001626550">
    <property type="component" value="Unassembled WGS sequence"/>
</dbReference>
<keyword evidence="3" id="KW-0677">Repeat</keyword>
<feature type="domain" description="Cadherin" evidence="9">
    <location>
        <begin position="7"/>
        <end position="153"/>
    </location>
</feature>
<evidence type="ECO:0000256" key="1">
    <source>
        <dbReference type="ARBA" id="ARBA00004167"/>
    </source>
</evidence>
<dbReference type="InterPro" id="IPR020894">
    <property type="entry name" value="Cadherin_CS"/>
</dbReference>
<dbReference type="PANTHER" id="PTHR24028">
    <property type="entry name" value="CADHERIN-87A"/>
    <property type="match status" value="1"/>
</dbReference>
<dbReference type="InterPro" id="IPR015919">
    <property type="entry name" value="Cadherin-like_sf"/>
</dbReference>
<dbReference type="CDD" id="cd11304">
    <property type="entry name" value="Cadherin_repeat"/>
    <property type="match status" value="1"/>
</dbReference>
<comment type="caution">
    <text evidence="10">The sequence shown here is derived from an EMBL/GenBank/DDBJ whole genome shotgun (WGS) entry which is preliminary data.</text>
</comment>
<dbReference type="SUPFAM" id="SSF49313">
    <property type="entry name" value="Cadherin-like"/>
    <property type="match status" value="1"/>
</dbReference>
<keyword evidence="5" id="KW-1133">Transmembrane helix</keyword>
<gene>
    <name evidence="10" type="ORF">Ciccas_013862</name>
</gene>
<dbReference type="SMART" id="SM00112">
    <property type="entry name" value="CA"/>
    <property type="match status" value="1"/>
</dbReference>
<evidence type="ECO:0000256" key="5">
    <source>
        <dbReference type="ARBA" id="ARBA00022989"/>
    </source>
</evidence>
<name>A0ABD2PJJ7_9PLAT</name>
<dbReference type="PROSITE" id="PS50268">
    <property type="entry name" value="CADHERIN_2"/>
    <property type="match status" value="1"/>
</dbReference>
<keyword evidence="2" id="KW-0812">Transmembrane</keyword>
<evidence type="ECO:0000256" key="7">
    <source>
        <dbReference type="ARBA" id="ARBA00023180"/>
    </source>
</evidence>
<proteinExistence type="predicted"/>
<sequence length="182" mass="20493">MTESLGNATIHQTLGKLSATDCDLGRNGTVRFRLANETEVMGMDLDSICRPTTINSHRSHYWSKCPVQNWPNSLLRASPLFPRLQKEFQLVINKILQISRDGRVTIHGIVDRERTPEIKVSVIAEDEGTPKSLASQTLVTIKVLDRNDNKPEFIPAEEYHHASALFSIVDPALLLPRNKTMH</sequence>
<evidence type="ECO:0000256" key="4">
    <source>
        <dbReference type="ARBA" id="ARBA00022837"/>
    </source>
</evidence>
<feature type="non-terminal residue" evidence="10">
    <location>
        <position position="182"/>
    </location>
</feature>
<dbReference type="AlphaFoldDB" id="A0ABD2PJJ7"/>
<evidence type="ECO:0000313" key="10">
    <source>
        <dbReference type="EMBL" id="KAL3307620.1"/>
    </source>
</evidence>
<keyword evidence="11" id="KW-1185">Reference proteome</keyword>
<evidence type="ECO:0000313" key="11">
    <source>
        <dbReference type="Proteomes" id="UP001626550"/>
    </source>
</evidence>
<keyword evidence="6" id="KW-0472">Membrane</keyword>
<organism evidence="10 11">
    <name type="scientific">Cichlidogyrus casuarinus</name>
    <dbReference type="NCBI Taxonomy" id="1844966"/>
    <lineage>
        <taxon>Eukaryota</taxon>
        <taxon>Metazoa</taxon>
        <taxon>Spiralia</taxon>
        <taxon>Lophotrochozoa</taxon>
        <taxon>Platyhelminthes</taxon>
        <taxon>Monogenea</taxon>
        <taxon>Monopisthocotylea</taxon>
        <taxon>Dactylogyridea</taxon>
        <taxon>Ancyrocephalidae</taxon>
        <taxon>Cichlidogyrus</taxon>
    </lineage>
</organism>
<dbReference type="PROSITE" id="PS00232">
    <property type="entry name" value="CADHERIN_1"/>
    <property type="match status" value="1"/>
</dbReference>
<dbReference type="GO" id="GO:0005509">
    <property type="term" value="F:calcium ion binding"/>
    <property type="evidence" value="ECO:0007669"/>
    <property type="project" value="UniProtKB-UniRule"/>
</dbReference>
<evidence type="ECO:0000256" key="6">
    <source>
        <dbReference type="ARBA" id="ARBA00023136"/>
    </source>
</evidence>
<evidence type="ECO:0000256" key="2">
    <source>
        <dbReference type="ARBA" id="ARBA00022692"/>
    </source>
</evidence>
<dbReference type="GO" id="GO:0016020">
    <property type="term" value="C:membrane"/>
    <property type="evidence" value="ECO:0007669"/>
    <property type="project" value="UniProtKB-SubCell"/>
</dbReference>
<dbReference type="PANTHER" id="PTHR24028:SF146">
    <property type="entry name" value="CADHERIN 96CB, ISOFORM D-RELATED"/>
    <property type="match status" value="1"/>
</dbReference>